<protein>
    <recommendedName>
        <fullName evidence="4">Ribosomal protein S14</fullName>
    </recommendedName>
</protein>
<dbReference type="AlphaFoldDB" id="A0ABD3GKI3"/>
<feature type="region of interest" description="Disordered" evidence="1">
    <location>
        <begin position="55"/>
        <end position="74"/>
    </location>
</feature>
<evidence type="ECO:0000313" key="3">
    <source>
        <dbReference type="Proteomes" id="UP001633002"/>
    </source>
</evidence>
<evidence type="ECO:0000313" key="2">
    <source>
        <dbReference type="EMBL" id="KAL3679725.1"/>
    </source>
</evidence>
<organism evidence="2 3">
    <name type="scientific">Riccia sorocarpa</name>
    <dbReference type="NCBI Taxonomy" id="122646"/>
    <lineage>
        <taxon>Eukaryota</taxon>
        <taxon>Viridiplantae</taxon>
        <taxon>Streptophyta</taxon>
        <taxon>Embryophyta</taxon>
        <taxon>Marchantiophyta</taxon>
        <taxon>Marchantiopsida</taxon>
        <taxon>Marchantiidae</taxon>
        <taxon>Marchantiales</taxon>
        <taxon>Ricciaceae</taxon>
        <taxon>Riccia</taxon>
    </lineage>
</organism>
<dbReference type="EMBL" id="JBJQOH010000007">
    <property type="protein sequence ID" value="KAL3679725.1"/>
    <property type="molecule type" value="Genomic_DNA"/>
</dbReference>
<name>A0ABD3GKI3_9MARC</name>
<dbReference type="Proteomes" id="UP001633002">
    <property type="component" value="Unassembled WGS sequence"/>
</dbReference>
<proteinExistence type="predicted"/>
<sequence>MIWLGNTQRTEARIGAREGLPERVPEREGKQTIRLIVKGGEATAGGDRRIALAARVGKKRRDDRRRALGTDRTNRAERAVTQGMESVLHQPCKRSSLNDQPPSPVLIMVDHAQRCYRRVPGPVRLEKNFKSSCSRFS</sequence>
<feature type="compositionally biased region" description="Basic and acidic residues" evidence="1">
    <location>
        <begin position="64"/>
        <end position="74"/>
    </location>
</feature>
<comment type="caution">
    <text evidence="2">The sequence shown here is derived from an EMBL/GenBank/DDBJ whole genome shotgun (WGS) entry which is preliminary data.</text>
</comment>
<evidence type="ECO:0008006" key="4">
    <source>
        <dbReference type="Google" id="ProtNLM"/>
    </source>
</evidence>
<gene>
    <name evidence="2" type="ORF">R1sor_022681</name>
</gene>
<feature type="region of interest" description="Disordered" evidence="1">
    <location>
        <begin position="81"/>
        <end position="104"/>
    </location>
</feature>
<reference evidence="2 3" key="1">
    <citation type="submission" date="2024-09" db="EMBL/GenBank/DDBJ databases">
        <title>Chromosome-scale assembly of Riccia sorocarpa.</title>
        <authorList>
            <person name="Paukszto L."/>
        </authorList>
    </citation>
    <scope>NUCLEOTIDE SEQUENCE [LARGE SCALE GENOMIC DNA]</scope>
    <source>
        <strain evidence="2">LP-2024</strain>
        <tissue evidence="2">Aerial parts of the thallus</tissue>
    </source>
</reference>
<keyword evidence="3" id="KW-1185">Reference proteome</keyword>
<evidence type="ECO:0000256" key="1">
    <source>
        <dbReference type="SAM" id="MobiDB-lite"/>
    </source>
</evidence>
<accession>A0ABD3GKI3</accession>